<feature type="compositionally biased region" description="Basic residues" evidence="1">
    <location>
        <begin position="38"/>
        <end position="49"/>
    </location>
</feature>
<name>A0A2N5UXK3_9BASI</name>
<organism evidence="3 4">
    <name type="scientific">Puccinia coronata f. sp. avenae</name>
    <dbReference type="NCBI Taxonomy" id="200324"/>
    <lineage>
        <taxon>Eukaryota</taxon>
        <taxon>Fungi</taxon>
        <taxon>Dikarya</taxon>
        <taxon>Basidiomycota</taxon>
        <taxon>Pucciniomycotina</taxon>
        <taxon>Pucciniomycetes</taxon>
        <taxon>Pucciniales</taxon>
        <taxon>Pucciniaceae</taxon>
        <taxon>Puccinia</taxon>
    </lineage>
</organism>
<feature type="chain" id="PRO_5014723843" evidence="2">
    <location>
        <begin position="23"/>
        <end position="79"/>
    </location>
</feature>
<evidence type="ECO:0000313" key="4">
    <source>
        <dbReference type="Proteomes" id="UP000235392"/>
    </source>
</evidence>
<feature type="region of interest" description="Disordered" evidence="1">
    <location>
        <begin position="23"/>
        <end position="49"/>
    </location>
</feature>
<comment type="caution">
    <text evidence="3">The sequence shown here is derived from an EMBL/GenBank/DDBJ whole genome shotgun (WGS) entry which is preliminary data.</text>
</comment>
<accession>A0A2N5UXK3</accession>
<gene>
    <name evidence="3" type="ORF">PCASD_04638</name>
</gene>
<keyword evidence="2" id="KW-0732">Signal</keyword>
<feature type="signal peptide" evidence="2">
    <location>
        <begin position="1"/>
        <end position="22"/>
    </location>
</feature>
<protein>
    <submittedName>
        <fullName evidence="3">Uncharacterized protein</fullName>
    </submittedName>
</protein>
<proteinExistence type="predicted"/>
<sequence length="79" mass="8884">MKLSSLFLTLTVCHGLYQMASATPVPKKHHGHRGTEHHPKKKHHHHHRPLGTVSVAAKETLSTDLAGSFITWEATFQER</sequence>
<reference evidence="3 4" key="1">
    <citation type="submission" date="2017-11" db="EMBL/GenBank/DDBJ databases">
        <title>De novo assembly and phasing of dikaryotic genomes from two isolates of Puccinia coronata f. sp. avenae, the causal agent of oat crown rust.</title>
        <authorList>
            <person name="Miller M.E."/>
            <person name="Zhang Y."/>
            <person name="Omidvar V."/>
            <person name="Sperschneider J."/>
            <person name="Schwessinger B."/>
            <person name="Raley C."/>
            <person name="Palmer J.M."/>
            <person name="Garnica D."/>
            <person name="Upadhyaya N."/>
            <person name="Rathjen J."/>
            <person name="Taylor J.M."/>
            <person name="Park R.F."/>
            <person name="Dodds P.N."/>
            <person name="Hirsch C.D."/>
            <person name="Kianian S.F."/>
            <person name="Figueroa M."/>
        </authorList>
    </citation>
    <scope>NUCLEOTIDE SEQUENCE [LARGE SCALE GENOMIC DNA]</scope>
    <source>
        <strain evidence="3">12SD80</strain>
    </source>
</reference>
<dbReference type="EMBL" id="PGCI01000078">
    <property type="protein sequence ID" value="PLW42485.1"/>
    <property type="molecule type" value="Genomic_DNA"/>
</dbReference>
<dbReference type="AlphaFoldDB" id="A0A2N5UXK3"/>
<evidence type="ECO:0000313" key="3">
    <source>
        <dbReference type="EMBL" id="PLW42485.1"/>
    </source>
</evidence>
<evidence type="ECO:0000256" key="2">
    <source>
        <dbReference type="SAM" id="SignalP"/>
    </source>
</evidence>
<dbReference type="Proteomes" id="UP000235392">
    <property type="component" value="Unassembled WGS sequence"/>
</dbReference>
<evidence type="ECO:0000256" key="1">
    <source>
        <dbReference type="SAM" id="MobiDB-lite"/>
    </source>
</evidence>